<dbReference type="GO" id="GO:0005506">
    <property type="term" value="F:iron ion binding"/>
    <property type="evidence" value="ECO:0007669"/>
    <property type="project" value="InterPro"/>
</dbReference>
<feature type="chain" id="PRO_5005321258" description="EGF-like domain-containing protein" evidence="11">
    <location>
        <begin position="25"/>
        <end position="1522"/>
    </location>
</feature>
<keyword evidence="9" id="KW-0349">Heme</keyword>
<dbReference type="GO" id="GO:0020037">
    <property type="term" value="F:heme binding"/>
    <property type="evidence" value="ECO:0007669"/>
    <property type="project" value="InterPro"/>
</dbReference>
<comment type="subcellular location">
    <subcellularLocation>
        <location evidence="3">Endoplasmic reticulum membrane</location>
        <topology evidence="3">Peripheral membrane protein</topology>
    </subcellularLocation>
    <subcellularLocation>
        <location evidence="2">Microsome membrane</location>
        <topology evidence="2">Peripheral membrane protein</topology>
    </subcellularLocation>
</comment>
<comment type="cofactor">
    <cofactor evidence="9">
        <name>heme</name>
        <dbReference type="ChEBI" id="CHEBI:30413"/>
    </cofactor>
</comment>
<evidence type="ECO:0000256" key="8">
    <source>
        <dbReference type="ARBA" id="ARBA00023136"/>
    </source>
</evidence>
<dbReference type="GO" id="GO:0005789">
    <property type="term" value="C:endoplasmic reticulum membrane"/>
    <property type="evidence" value="ECO:0007669"/>
    <property type="project" value="UniProtKB-SubCell"/>
</dbReference>
<organism evidence="13">
    <name type="scientific">Drosophila simulans</name>
    <name type="common">Fruit fly</name>
    <dbReference type="NCBI Taxonomy" id="7240"/>
    <lineage>
        <taxon>Eukaryota</taxon>
        <taxon>Metazoa</taxon>
        <taxon>Ecdysozoa</taxon>
        <taxon>Arthropoda</taxon>
        <taxon>Hexapoda</taxon>
        <taxon>Insecta</taxon>
        <taxon>Pterygota</taxon>
        <taxon>Neoptera</taxon>
        <taxon>Endopterygota</taxon>
        <taxon>Diptera</taxon>
        <taxon>Brachycera</taxon>
        <taxon>Muscomorpha</taxon>
        <taxon>Ephydroidea</taxon>
        <taxon>Drosophilidae</taxon>
        <taxon>Drosophila</taxon>
        <taxon>Sophophora</taxon>
    </lineage>
</organism>
<feature type="domain" description="EGF-like" evidence="12">
    <location>
        <begin position="265"/>
        <end position="278"/>
    </location>
</feature>
<comment type="function">
    <text evidence="1">May be involved in the metabolism of insect hormones and in the breakdown of synthetic insecticides.</text>
</comment>
<dbReference type="InterPro" id="IPR003341">
    <property type="entry name" value="Cys_rich_tripleX"/>
</dbReference>
<evidence type="ECO:0000256" key="11">
    <source>
        <dbReference type="SAM" id="SignalP"/>
    </source>
</evidence>
<dbReference type="FunFam" id="2.10.25.10:FF:000596">
    <property type="entry name" value="Nimrod C2, isoform B"/>
    <property type="match status" value="3"/>
</dbReference>
<dbReference type="PROSITE" id="PS00086">
    <property type="entry name" value="CYTOCHROME_P450"/>
    <property type="match status" value="1"/>
</dbReference>
<dbReference type="PANTHER" id="PTHR24047">
    <property type="entry name" value="FI01909P-RELATED"/>
    <property type="match status" value="1"/>
</dbReference>
<dbReference type="Bgee" id="FBgn0195310">
    <property type="expression patterns" value="Expressed in adult organism"/>
</dbReference>
<dbReference type="Gene3D" id="1.10.630.10">
    <property type="entry name" value="Cytochrome P450"/>
    <property type="match status" value="1"/>
</dbReference>
<evidence type="ECO:0000256" key="2">
    <source>
        <dbReference type="ARBA" id="ARBA00004174"/>
    </source>
</evidence>
<dbReference type="EMBL" id="CM002910">
    <property type="protein sequence ID" value="KMY90201.1"/>
    <property type="molecule type" value="Genomic_DNA"/>
</dbReference>
<evidence type="ECO:0000256" key="7">
    <source>
        <dbReference type="ARBA" id="ARBA00023033"/>
    </source>
</evidence>
<keyword evidence="10" id="KW-1133">Transmembrane helix</keyword>
<dbReference type="OrthoDB" id="10268124at2759"/>
<dbReference type="CDD" id="cd11056">
    <property type="entry name" value="CYP6-like"/>
    <property type="match status" value="1"/>
</dbReference>
<evidence type="ECO:0000256" key="10">
    <source>
        <dbReference type="SAM" id="Phobius"/>
    </source>
</evidence>
<reference evidence="13" key="3">
    <citation type="submission" date="2015-04" db="EMBL/GenBank/DDBJ databases">
        <authorList>
            <consortium name="FlyBase"/>
        </authorList>
    </citation>
    <scope>NUCLEOTIDE SEQUENCE</scope>
    <source>
        <strain evidence="13">W501</strain>
    </source>
</reference>
<evidence type="ECO:0000256" key="4">
    <source>
        <dbReference type="ARBA" id="ARBA00010617"/>
    </source>
</evidence>
<feature type="transmembrane region" description="Helical" evidence="10">
    <location>
        <begin position="345"/>
        <end position="366"/>
    </location>
</feature>
<comment type="similarity">
    <text evidence="4">Belongs to the cytochrome P450 family.</text>
</comment>
<dbReference type="InterPro" id="IPR001128">
    <property type="entry name" value="Cyt_P450"/>
</dbReference>
<keyword evidence="5 9" id="KW-0479">Metal-binding</keyword>
<proteinExistence type="inferred from homology"/>
<gene>
    <name evidence="13" type="primary">Dsim\GD23945</name>
    <name evidence="13" type="ORF">Dsimw501_GD23945</name>
</gene>
<evidence type="ECO:0000259" key="12">
    <source>
        <dbReference type="PROSITE" id="PS01186"/>
    </source>
</evidence>
<dbReference type="PRINTS" id="PR00385">
    <property type="entry name" value="P450"/>
</dbReference>
<feature type="signal peptide" evidence="11">
    <location>
        <begin position="1"/>
        <end position="24"/>
    </location>
</feature>
<feature type="binding site" description="axial binding residue" evidence="9">
    <location>
        <position position="794"/>
    </location>
    <ligand>
        <name>heme</name>
        <dbReference type="ChEBI" id="CHEBI:30413"/>
    </ligand>
    <ligandPart>
        <name>Fe</name>
        <dbReference type="ChEBI" id="CHEBI:18248"/>
    </ligandPart>
</feature>
<dbReference type="Gene3D" id="2.10.25.10">
    <property type="entry name" value="Laminin"/>
    <property type="match status" value="15"/>
</dbReference>
<dbReference type="SMART" id="SM00181">
    <property type="entry name" value="EGF"/>
    <property type="match status" value="20"/>
</dbReference>
<keyword evidence="10" id="KW-0812">Transmembrane</keyword>
<keyword evidence="7" id="KW-0503">Monooxygenase</keyword>
<dbReference type="Pfam" id="PF02363">
    <property type="entry name" value="C_tripleX"/>
    <property type="match status" value="19"/>
</dbReference>
<dbReference type="InterPro" id="IPR017972">
    <property type="entry name" value="Cyt_P450_CS"/>
</dbReference>
<dbReference type="InterPro" id="IPR053255">
    <property type="entry name" value="EGF-like_domain"/>
</dbReference>
<reference evidence="13" key="2">
    <citation type="submission" date="2014-06" db="EMBL/GenBank/DDBJ databases">
        <authorList>
            <person name="Hu T."/>
            <person name="Eisen M.B."/>
            <person name="Thornton K.R."/>
            <person name="Andolfatto P."/>
        </authorList>
    </citation>
    <scope>NUCLEOTIDE SEQUENCE</scope>
    <source>
        <strain evidence="13">W501</strain>
    </source>
</reference>
<keyword evidence="6 9" id="KW-0408">Iron</keyword>
<protein>
    <recommendedName>
        <fullName evidence="12">EGF-like domain-containing protein</fullName>
    </recommendedName>
</protein>
<dbReference type="InterPro" id="IPR000742">
    <property type="entry name" value="EGF"/>
</dbReference>
<dbReference type="SUPFAM" id="SSF57184">
    <property type="entry name" value="Growth factor receptor domain"/>
    <property type="match status" value="1"/>
</dbReference>
<keyword evidence="7" id="KW-0560">Oxidoreductase</keyword>
<dbReference type="PROSITE" id="PS01186">
    <property type="entry name" value="EGF_2"/>
    <property type="match status" value="1"/>
</dbReference>
<sequence length="1522" mass="168678">MWFRDLGIRLSVFHLMVCLPSIYTNVPSYADRYNRRPVFQDPGVGTYGRGYMENRQLSYNRPGPANFQDPRNVEMQPKRREYLIRSHETQSDRGQHKCRIWVPPDTVEKYPYPSVIQTDQANRLSLIEVCCTGYSASRLMGVTVCRAQCGCQNGSCKIPGECECYDGFVRNDNGDCVFACPLGCQNGQCYLDGSCQCDPGYKLDETRRFCRPICSSGCGNSPRHNCTEPEVCGCSKGYQLTDDGCQPVCEPDCGIGGLCKDNNQCDCAPGYNLRDGVCQADCYQKCNNGVCVSRNRCLCDPGYTYHEQSTMCVPVSTNRAEYLVPQQTPFRTLRAWTQILVRSKMVLITLTLVSLAVGLLYAVLVWNYDYWRKRGVPGPEPKLFCGNYPNMFTLKRHAIYDLDDIYRQYKNKYDAVGIFGSRSPQLLVINPELARRVFVSNFKNFHDNEIAKNIDEKTDFIFANNPFSLTGEKWKTRRADVTPGLTMGRIKTVYPVTNKVCQKLTEWVEKQLRLGSKDGIDAKHMSLCFTTEMVTDCVLGLGAESFSDKPTPIMSKIKDLFNQPWTFVLFFILTSTFPSLSHLIKLRFVPMDVERFFVDLMGSAVEARRAQLAAGKQFERSDFLDYILQLGEKRNLDNRQLLAYSMTFLLDGFETTATVLAHILLNLGRNKEAQKLLREEIRSHLQDGTIAFEKLNELPYLDACVQETIRLFPPGFMSNKLCTESIEIPNKEGPNFVVEKGTTVVVPHYCFMLDEEFFPNPQSFQPERFMEPDAAKTFRERGVFMAFGEGPRVCIGMRFATVQIKAAIVELISKFNDFNLKMLPLFLVLLIGLQVQGCVKQAQVVKMRGTLVTMRKHQNSPNCTTNCGPLVGRTRTETYLGFTDVCCDGYIRDENNECVPQCNDCGASGKCLLPNVCLCGKGYVSRKDHGHCEPECSESCVNGKCVAPDECECLSGHRFVNGSQTACEPICVEDCANGRCLETGKCLCNNGYQRDEKLKKCVPICQDACYHGDCVAPNECRCHPGHEQRLGVPWICDPICSSGCANGYCQGAEVCACKMGYAHKDNTLASGCEPVCNPPCANGTCISPGHCACPEGHVFAEGSRHECVPSCRSGCENGYCSAPGRCECHEGFEKTSPHRCSPTCQPGCGRNSRCAAPDTCACDIGYVFVNGSTTECEPFCPRNCRNGICSSPGVCTCLEGFQALLSFYCIPVCSKTCIHGSCVAPNECRCFTGYRPNPSLGANVCEPICSQGCVHGNCIAPEICQCDLGFVKRWATGTCEPHCPQKCVNSHCLGSGVCRCYEGYKLRPGSTSICDPECQPGCRNGTCVEPNSCACFAGYEDTKVPYECVPSCRPRCENGRCSSPGHCECDPGHLVTNSSEPNSCRPQCQEQCINAECVAPEKCACLPRYRFLPGSSTECEPICSKGCLSGQECVAPDTCAGFESLISPTTGKHLAFHWSMFVLAILLCLALVMIPLLLLREMQRRRRGGDKQSSRLIENPSYGVVQANSEDTNSELGIGLGD</sequence>
<evidence type="ECO:0000256" key="5">
    <source>
        <dbReference type="ARBA" id="ARBA00022723"/>
    </source>
</evidence>
<dbReference type="Pfam" id="PF00067">
    <property type="entry name" value="p450"/>
    <property type="match status" value="1"/>
</dbReference>
<evidence type="ECO:0000256" key="9">
    <source>
        <dbReference type="PIRSR" id="PIRSR602403-1"/>
    </source>
</evidence>
<evidence type="ECO:0000256" key="6">
    <source>
        <dbReference type="ARBA" id="ARBA00023004"/>
    </source>
</evidence>
<dbReference type="InterPro" id="IPR002403">
    <property type="entry name" value="Cyt_P450_E_grp-IV"/>
</dbReference>
<accession>A0A0J9R272</accession>
<dbReference type="Proteomes" id="UP000035880">
    <property type="component" value="Chromosome 2L"/>
</dbReference>
<evidence type="ECO:0000256" key="3">
    <source>
        <dbReference type="ARBA" id="ARBA00004406"/>
    </source>
</evidence>
<evidence type="ECO:0000313" key="13">
    <source>
        <dbReference type="EMBL" id="KMY90201.1"/>
    </source>
</evidence>
<dbReference type="InterPro" id="IPR009030">
    <property type="entry name" value="Growth_fac_rcpt_cys_sf"/>
</dbReference>
<dbReference type="KEGG" id="dsi:Dsimw501_GD23945"/>
<dbReference type="GO" id="GO:0016705">
    <property type="term" value="F:oxidoreductase activity, acting on paired donors, with incorporation or reduction of molecular oxygen"/>
    <property type="evidence" value="ECO:0007669"/>
    <property type="project" value="InterPro"/>
</dbReference>
<dbReference type="PRINTS" id="PR00465">
    <property type="entry name" value="EP450IV"/>
</dbReference>
<dbReference type="GO" id="GO:0004497">
    <property type="term" value="F:monooxygenase activity"/>
    <property type="evidence" value="ECO:0007669"/>
    <property type="project" value="UniProtKB-KW"/>
</dbReference>
<dbReference type="SUPFAM" id="SSF48264">
    <property type="entry name" value="Cytochrome P450"/>
    <property type="match status" value="1"/>
</dbReference>
<feature type="transmembrane region" description="Helical" evidence="10">
    <location>
        <begin position="1455"/>
        <end position="1479"/>
    </location>
</feature>
<dbReference type="InterPro" id="IPR036396">
    <property type="entry name" value="Cyt_P450_sf"/>
</dbReference>
<reference evidence="13" key="1">
    <citation type="journal article" date="2013" name="Genome Res.">
        <title>A second-generation assembly of the Drosophila simulans genome provides new insights into patterns of lineage-specific divergence.</title>
        <authorList>
            <person name="Hu T.T."/>
            <person name="Eisen M.B."/>
            <person name="Thornton K.R."/>
            <person name="Andolfatto P."/>
        </authorList>
    </citation>
    <scope>NUCLEOTIDE SEQUENCE [LARGE SCALE GENOMIC DNA]</scope>
    <source>
        <strain evidence="13">W501</strain>
    </source>
</reference>
<evidence type="ECO:0000256" key="1">
    <source>
        <dbReference type="ARBA" id="ARBA00003690"/>
    </source>
</evidence>
<dbReference type="PANTHER" id="PTHR24047:SF29">
    <property type="entry name" value="EATER-RELATED"/>
    <property type="match status" value="1"/>
</dbReference>
<feature type="transmembrane region" description="Helical" evidence="10">
    <location>
        <begin position="564"/>
        <end position="584"/>
    </location>
</feature>
<name>A0A0J9R272_DROSI</name>
<keyword evidence="8 10" id="KW-0472">Membrane</keyword>
<keyword evidence="11" id="KW-0732">Signal</keyword>